<keyword evidence="4" id="KW-1185">Reference proteome</keyword>
<protein>
    <submittedName>
        <fullName evidence="3">DUF3298 domain-containing protein</fullName>
    </submittedName>
</protein>
<feature type="chain" id="PRO_5045166439" evidence="1">
    <location>
        <begin position="23"/>
        <end position="257"/>
    </location>
</feature>
<dbReference type="Pfam" id="PF11738">
    <property type="entry name" value="DUF3298"/>
    <property type="match status" value="1"/>
</dbReference>
<name>A0ABR9FWD9_9GAMM</name>
<dbReference type="InterPro" id="IPR037126">
    <property type="entry name" value="PdaC/RsiV-like_sf"/>
</dbReference>
<comment type="caution">
    <text evidence="3">The sequence shown here is derived from an EMBL/GenBank/DDBJ whole genome shotgun (WGS) entry which is preliminary data.</text>
</comment>
<organism evidence="3 4">
    <name type="scientific">Halomonas colorata</name>
    <dbReference type="NCBI Taxonomy" id="2742615"/>
    <lineage>
        <taxon>Bacteria</taxon>
        <taxon>Pseudomonadati</taxon>
        <taxon>Pseudomonadota</taxon>
        <taxon>Gammaproteobacteria</taxon>
        <taxon>Oceanospirillales</taxon>
        <taxon>Halomonadaceae</taxon>
        <taxon>Halomonas</taxon>
    </lineage>
</organism>
<dbReference type="RefSeq" id="WP_192537540.1">
    <property type="nucleotide sequence ID" value="NZ_JABUZA010000022.1"/>
</dbReference>
<dbReference type="InterPro" id="IPR021729">
    <property type="entry name" value="DUF3298"/>
</dbReference>
<accession>A0ABR9FWD9</accession>
<evidence type="ECO:0000313" key="4">
    <source>
        <dbReference type="Proteomes" id="UP001645038"/>
    </source>
</evidence>
<dbReference type="PROSITE" id="PS51257">
    <property type="entry name" value="PROKAR_LIPOPROTEIN"/>
    <property type="match status" value="1"/>
</dbReference>
<evidence type="ECO:0000259" key="2">
    <source>
        <dbReference type="Pfam" id="PF11738"/>
    </source>
</evidence>
<gene>
    <name evidence="3" type="ORF">EI547_05745</name>
</gene>
<dbReference type="Proteomes" id="UP001645038">
    <property type="component" value="Unassembled WGS sequence"/>
</dbReference>
<dbReference type="Gene3D" id="3.90.640.20">
    <property type="entry name" value="Heat-shock cognate protein, ATPase"/>
    <property type="match status" value="1"/>
</dbReference>
<evidence type="ECO:0000313" key="3">
    <source>
        <dbReference type="EMBL" id="MBE0462962.1"/>
    </source>
</evidence>
<feature type="domain" description="DUF3298" evidence="2">
    <location>
        <begin position="170"/>
        <end position="243"/>
    </location>
</feature>
<evidence type="ECO:0000256" key="1">
    <source>
        <dbReference type="SAM" id="SignalP"/>
    </source>
</evidence>
<reference evidence="3 4" key="1">
    <citation type="submission" date="2020-07" db="EMBL/GenBank/DDBJ databases">
        <title>Halophilic bacteria isolated from french cheeses.</title>
        <authorList>
            <person name="Kothe C.I."/>
            <person name="Farah-Kraiem B."/>
            <person name="Renault P."/>
            <person name="Dridi B."/>
        </authorList>
    </citation>
    <scope>NUCLEOTIDE SEQUENCE [LARGE SCALE GENOMIC DNA]</scope>
    <source>
        <strain evidence="3 4">FME20</strain>
    </source>
</reference>
<keyword evidence="1" id="KW-0732">Signal</keyword>
<feature type="signal peptide" evidence="1">
    <location>
        <begin position="1"/>
        <end position="22"/>
    </location>
</feature>
<dbReference type="EMBL" id="RRZB01000010">
    <property type="protein sequence ID" value="MBE0462962.1"/>
    <property type="molecule type" value="Genomic_DNA"/>
</dbReference>
<dbReference type="Gene3D" id="3.30.565.40">
    <property type="entry name" value="Fervidobacterium nodosum Rt17-B1 like"/>
    <property type="match status" value="1"/>
</dbReference>
<sequence>MSGWKISVFPITALLLSGCQSAETDMSNTSPLVYQPLEKQYVSPECQGEHCSTVQISALTFPDAPTLTDELQTRLLTLAMGITDGAETPAQDWDSYAQDFFVRADEDRDVLPQFMASDAQLEASIYAQHDDLLVLELTSYVYHAGQAHGLPSTVFMVIDERQQSVVSLNDMLISGQQEAFQEALAQAHKRWMAELDYDDQYAKSWPLGENHNAAPLEDSWVIKYNVYEIAPYAVGQPELTIPLEALQGVAKPRYLGP</sequence>
<proteinExistence type="predicted"/>